<gene>
    <name evidence="1" type="ORF">G3435_13650</name>
    <name evidence="2" type="ORF">G3436_03210</name>
</gene>
<dbReference type="Proteomes" id="UP000480410">
    <property type="component" value="Unassembled WGS sequence"/>
</dbReference>
<dbReference type="RefSeq" id="WP_163941210.1">
    <property type="nucleotide sequence ID" value="NZ_JAAHBU010000032.1"/>
</dbReference>
<sequence length="70" mass="7207">MVSGYGIAPSFVILCLRVLPFVEGATCLKQSPRAADSLSGGLQPVKLLAKQGALAIIVAPQCVLKPSLSL</sequence>
<evidence type="ECO:0000313" key="2">
    <source>
        <dbReference type="EMBL" id="NER63080.1"/>
    </source>
</evidence>
<dbReference type="AlphaFoldDB" id="A0A6B3NS34"/>
<organism evidence="2 4">
    <name type="scientific">Pseudomonas brassicae</name>
    <dbReference type="NCBI Taxonomy" id="2708063"/>
    <lineage>
        <taxon>Bacteria</taxon>
        <taxon>Pseudomonadati</taxon>
        <taxon>Pseudomonadota</taxon>
        <taxon>Gammaproteobacteria</taxon>
        <taxon>Pseudomonadales</taxon>
        <taxon>Pseudomonadaceae</taxon>
        <taxon>Pseudomonas</taxon>
    </lineage>
</organism>
<dbReference type="Proteomes" id="UP000482634">
    <property type="component" value="Unassembled WGS sequence"/>
</dbReference>
<evidence type="ECO:0000313" key="3">
    <source>
        <dbReference type="Proteomes" id="UP000480410"/>
    </source>
</evidence>
<evidence type="ECO:0000313" key="1">
    <source>
        <dbReference type="EMBL" id="NER60747.1"/>
    </source>
</evidence>
<dbReference type="EMBL" id="JAAHBU010000032">
    <property type="protein sequence ID" value="NER63080.1"/>
    <property type="molecule type" value="Genomic_DNA"/>
</dbReference>
<accession>A0A6M0CZT4</accession>
<proteinExistence type="predicted"/>
<reference evidence="3 4" key="1">
    <citation type="submission" date="2020-02" db="EMBL/GenBank/DDBJ databases">
        <title>Broccoli isolated Pseudomonas sp.</title>
        <authorList>
            <person name="Fujikawa T."/>
            <person name="Sawada H."/>
        </authorList>
    </citation>
    <scope>NUCLEOTIDE SEQUENCE [LARGE SCALE GENOMIC DNA]</scope>
    <source>
        <strain evidence="2 4">MAFF212427</strain>
        <strain evidence="1 3">MAFF212428</strain>
    </source>
</reference>
<protein>
    <submittedName>
        <fullName evidence="2">Uncharacterized protein</fullName>
    </submittedName>
</protein>
<keyword evidence="4" id="KW-1185">Reference proteome</keyword>
<evidence type="ECO:0000313" key="4">
    <source>
        <dbReference type="Proteomes" id="UP000482634"/>
    </source>
</evidence>
<name>A0A6B3NS34_9PSED</name>
<comment type="caution">
    <text evidence="2">The sequence shown here is derived from an EMBL/GenBank/DDBJ whole genome shotgun (WGS) entry which is preliminary data.</text>
</comment>
<dbReference type="EMBL" id="JAAHBV010000282">
    <property type="protein sequence ID" value="NER60747.1"/>
    <property type="molecule type" value="Genomic_DNA"/>
</dbReference>
<accession>A0A6B3NS34</accession>